<dbReference type="Proteomes" id="UP001314903">
    <property type="component" value="Unassembled WGS sequence"/>
</dbReference>
<name>A0ABS4KHZ2_9FIRM</name>
<keyword evidence="2" id="KW-1185">Reference proteome</keyword>
<evidence type="ECO:0000313" key="1">
    <source>
        <dbReference type="EMBL" id="MBP2026761.1"/>
    </source>
</evidence>
<dbReference type="EMBL" id="JAGGLI010000004">
    <property type="protein sequence ID" value="MBP2026761.1"/>
    <property type="molecule type" value="Genomic_DNA"/>
</dbReference>
<gene>
    <name evidence="1" type="ORF">J2Z35_000552</name>
</gene>
<protein>
    <submittedName>
        <fullName evidence="1">Uncharacterized protein</fullName>
    </submittedName>
</protein>
<reference evidence="1 2" key="1">
    <citation type="submission" date="2021-03" db="EMBL/GenBank/DDBJ databases">
        <title>Genomic Encyclopedia of Type Strains, Phase IV (KMG-IV): sequencing the most valuable type-strain genomes for metagenomic binning, comparative biology and taxonomic classification.</title>
        <authorList>
            <person name="Goeker M."/>
        </authorList>
    </citation>
    <scope>NUCLEOTIDE SEQUENCE [LARGE SCALE GENOMIC DNA]</scope>
    <source>
        <strain evidence="1 2">DSM 27512</strain>
    </source>
</reference>
<proteinExistence type="predicted"/>
<comment type="caution">
    <text evidence="1">The sequence shown here is derived from an EMBL/GenBank/DDBJ whole genome shotgun (WGS) entry which is preliminary data.</text>
</comment>
<organism evidence="1 2">
    <name type="scientific">Acetoanaerobium pronyense</name>
    <dbReference type="NCBI Taxonomy" id="1482736"/>
    <lineage>
        <taxon>Bacteria</taxon>
        <taxon>Bacillati</taxon>
        <taxon>Bacillota</taxon>
        <taxon>Clostridia</taxon>
        <taxon>Peptostreptococcales</taxon>
        <taxon>Filifactoraceae</taxon>
        <taxon>Acetoanaerobium</taxon>
    </lineage>
</organism>
<accession>A0ABS4KHZ2</accession>
<evidence type="ECO:0000313" key="2">
    <source>
        <dbReference type="Proteomes" id="UP001314903"/>
    </source>
</evidence>
<sequence>MKKLNSNPQSFNALCCCSSSVQKLDNSFLWC</sequence>